<reference evidence="11 12" key="2">
    <citation type="journal article" date="2011" name="J. Antibiot.">
        <title>Furaquinocins I and J: novel polyketide isoprenoid hybrid compounds from Streptomyces reveromyceticus SN-593.</title>
        <authorList>
            <person name="Panthee S."/>
            <person name="Takahashi S."/>
            <person name="Takagi H."/>
            <person name="Nogawa T."/>
            <person name="Oowada E."/>
            <person name="Uramoto M."/>
            <person name="Osada H."/>
        </authorList>
    </citation>
    <scope>NUCLEOTIDE SEQUENCE [LARGE SCALE GENOMIC DNA]</scope>
    <source>
        <strain evidence="11 12">SN-593</strain>
    </source>
</reference>
<feature type="transmembrane region" description="Helical" evidence="9">
    <location>
        <begin position="235"/>
        <end position="254"/>
    </location>
</feature>
<keyword evidence="12" id="KW-1185">Reference proteome</keyword>
<dbReference type="Pfam" id="PF07690">
    <property type="entry name" value="MFS_1"/>
    <property type="match status" value="1"/>
</dbReference>
<dbReference type="Gene3D" id="1.20.1250.20">
    <property type="entry name" value="MFS general substrate transporter like domains"/>
    <property type="match status" value="2"/>
</dbReference>
<evidence type="ECO:0000256" key="1">
    <source>
        <dbReference type="ARBA" id="ARBA00004651"/>
    </source>
</evidence>
<comment type="similarity">
    <text evidence="2">Belongs to the major facilitator superfamily. EmrB family.</text>
</comment>
<dbReference type="KEGG" id="arev:RVR_6606"/>
<evidence type="ECO:0000256" key="7">
    <source>
        <dbReference type="ARBA" id="ARBA00023136"/>
    </source>
</evidence>
<dbReference type="InterPro" id="IPR011701">
    <property type="entry name" value="MFS"/>
</dbReference>
<evidence type="ECO:0000256" key="2">
    <source>
        <dbReference type="ARBA" id="ARBA00008537"/>
    </source>
</evidence>
<feature type="transmembrane region" description="Helical" evidence="9">
    <location>
        <begin position="409"/>
        <end position="428"/>
    </location>
</feature>
<keyword evidence="7 9" id="KW-0472">Membrane</keyword>
<accession>A0A7U3UVZ4</accession>
<feature type="transmembrane region" description="Helical" evidence="9">
    <location>
        <begin position="171"/>
        <end position="191"/>
    </location>
</feature>
<organism evidence="11 12">
    <name type="scientific">Actinacidiphila reveromycinica</name>
    <dbReference type="NCBI Taxonomy" id="659352"/>
    <lineage>
        <taxon>Bacteria</taxon>
        <taxon>Bacillati</taxon>
        <taxon>Actinomycetota</taxon>
        <taxon>Actinomycetes</taxon>
        <taxon>Kitasatosporales</taxon>
        <taxon>Streptomycetaceae</taxon>
        <taxon>Actinacidiphila</taxon>
    </lineage>
</organism>
<evidence type="ECO:0000256" key="5">
    <source>
        <dbReference type="ARBA" id="ARBA00022692"/>
    </source>
</evidence>
<reference evidence="11 12" key="3">
    <citation type="journal article" date="2011" name="Nat. Chem. Biol.">
        <title>Reveromycin A biosynthesis uses RevG and RevJ for stereospecific spiroacetal formation.</title>
        <authorList>
            <person name="Takahashi S."/>
            <person name="Toyoda A."/>
            <person name="Sekiyama Y."/>
            <person name="Takagi H."/>
            <person name="Nogawa T."/>
            <person name="Uramoto M."/>
            <person name="Suzuki R."/>
            <person name="Koshino H."/>
            <person name="Kumano T."/>
            <person name="Panthee S."/>
            <person name="Dairi T."/>
            <person name="Ishikawa J."/>
            <person name="Ikeda H."/>
            <person name="Sakaki Y."/>
            <person name="Osada H."/>
        </authorList>
    </citation>
    <scope>NUCLEOTIDE SEQUENCE [LARGE SCALE GENOMIC DNA]</scope>
    <source>
        <strain evidence="11 12">SN-593</strain>
    </source>
</reference>
<evidence type="ECO:0000256" key="8">
    <source>
        <dbReference type="ARBA" id="ARBA00023251"/>
    </source>
</evidence>
<feature type="transmembrane region" description="Helical" evidence="9">
    <location>
        <begin position="83"/>
        <end position="102"/>
    </location>
</feature>
<reference evidence="11 12" key="4">
    <citation type="journal article" date="2020" name="Sci. Rep.">
        <title>beta-carboline chemical signals induce reveromycin production through a LuxR family regulator in Streptomyces sp. SN-593.</title>
        <authorList>
            <person name="Panthee S."/>
            <person name="Kito N."/>
            <person name="Hayashi T."/>
            <person name="Shimizu T."/>
            <person name="Ishikawa J."/>
            <person name="Hamamoto H."/>
            <person name="Osada H."/>
            <person name="Takahashi S."/>
        </authorList>
    </citation>
    <scope>NUCLEOTIDE SEQUENCE [LARGE SCALE GENOMIC DNA]</scope>
    <source>
        <strain evidence="11 12">SN-593</strain>
    </source>
</reference>
<keyword evidence="4" id="KW-1003">Cell membrane</keyword>
<dbReference type="PROSITE" id="PS50850">
    <property type="entry name" value="MFS"/>
    <property type="match status" value="1"/>
</dbReference>
<feature type="transmembrane region" description="Helical" evidence="9">
    <location>
        <begin position="303"/>
        <end position="321"/>
    </location>
</feature>
<dbReference type="InterPro" id="IPR004638">
    <property type="entry name" value="EmrB-like"/>
</dbReference>
<comment type="subcellular location">
    <subcellularLocation>
        <location evidence="1">Cell membrane</location>
        <topology evidence="1">Multi-pass membrane protein</topology>
    </subcellularLocation>
</comment>
<dbReference type="CDD" id="cd17503">
    <property type="entry name" value="MFS_LmrB_MDR_like"/>
    <property type="match status" value="1"/>
</dbReference>
<dbReference type="GO" id="GO:0022857">
    <property type="term" value="F:transmembrane transporter activity"/>
    <property type="evidence" value="ECO:0007669"/>
    <property type="project" value="InterPro"/>
</dbReference>
<keyword evidence="6 9" id="KW-1133">Transmembrane helix</keyword>
<sequence length="482" mass="50811">MAEATAGDRIDPKVMKVAVALIVGSLAVVFDTTIVSVALQTLSQELHVPISTIQWVSTGYLLALGVSIPLAGWAQSRFGGRRVWMFALAVFLVGSVLCSVAWSAGSLIVFRIVEGLGGGLMLPLFSTLIMQAAAGKALGRTMSIVTLPFVVGPIAGPVIGGVLLNWLDWRWLFWVNVPFCVVGFVLAWRMLDPDTTEARPRFDTLGWLLLSPSLVAFLFGLANSSKGGGFGRTDSFAPLLAGALLLLVFALYSVRRSGDALVDVRLLAHRPLASASASMFLSGAALYGSMALLPLYWQQVRGAHALQAGLLVAPLGLGALLSRPLAGGLSDKFGARWVAFTGFAIVGLSTVPFALATDTTNKWLLMAVLVVRGFGLAAVSIPLQAAAFVGLRRDQIPHAGIITRITQQIGGSFGVAVLAVILDIALRHHTGSATQAAHAFDQAFWWAVGFTALALALSLLLPGRTPMEAPKKPETGKAPQTV</sequence>
<evidence type="ECO:0000313" key="12">
    <source>
        <dbReference type="Proteomes" id="UP000595703"/>
    </source>
</evidence>
<keyword evidence="8" id="KW-0046">Antibiotic resistance</keyword>
<dbReference type="InterPro" id="IPR020846">
    <property type="entry name" value="MFS_dom"/>
</dbReference>
<feature type="transmembrane region" description="Helical" evidence="9">
    <location>
        <begin position="17"/>
        <end position="40"/>
    </location>
</feature>
<evidence type="ECO:0000313" key="11">
    <source>
        <dbReference type="EMBL" id="BBA99817.1"/>
    </source>
</evidence>
<dbReference type="GO" id="GO:0046677">
    <property type="term" value="P:response to antibiotic"/>
    <property type="evidence" value="ECO:0007669"/>
    <property type="project" value="UniProtKB-KW"/>
</dbReference>
<feature type="domain" description="Major facilitator superfamily (MFS) profile" evidence="10">
    <location>
        <begin position="17"/>
        <end position="466"/>
    </location>
</feature>
<feature type="transmembrane region" description="Helical" evidence="9">
    <location>
        <begin position="203"/>
        <end position="223"/>
    </location>
</feature>
<dbReference type="NCBIfam" id="TIGR00711">
    <property type="entry name" value="efflux_EmrB"/>
    <property type="match status" value="1"/>
</dbReference>
<dbReference type="EMBL" id="AP018365">
    <property type="protein sequence ID" value="BBA99817.1"/>
    <property type="molecule type" value="Genomic_DNA"/>
</dbReference>
<evidence type="ECO:0000259" key="10">
    <source>
        <dbReference type="PROSITE" id="PS50850"/>
    </source>
</evidence>
<dbReference type="AlphaFoldDB" id="A0A7U3UVZ4"/>
<feature type="transmembrane region" description="Helical" evidence="9">
    <location>
        <begin position="333"/>
        <end position="357"/>
    </location>
</feature>
<name>A0A7U3UVZ4_9ACTN</name>
<feature type="transmembrane region" description="Helical" evidence="9">
    <location>
        <begin position="275"/>
        <end position="297"/>
    </location>
</feature>
<gene>
    <name evidence="11" type="ORF">RVR_6606</name>
</gene>
<evidence type="ECO:0000256" key="3">
    <source>
        <dbReference type="ARBA" id="ARBA00022448"/>
    </source>
</evidence>
<evidence type="ECO:0000256" key="9">
    <source>
        <dbReference type="SAM" id="Phobius"/>
    </source>
</evidence>
<feature type="transmembrane region" description="Helical" evidence="9">
    <location>
        <begin position="52"/>
        <end position="71"/>
    </location>
</feature>
<dbReference type="InterPro" id="IPR036259">
    <property type="entry name" value="MFS_trans_sf"/>
</dbReference>
<protein>
    <submittedName>
        <fullName evidence="11">Putative major facilitator transporter</fullName>
    </submittedName>
</protein>
<evidence type="ECO:0000256" key="4">
    <source>
        <dbReference type="ARBA" id="ARBA00022475"/>
    </source>
</evidence>
<evidence type="ECO:0000256" key="6">
    <source>
        <dbReference type="ARBA" id="ARBA00022989"/>
    </source>
</evidence>
<dbReference type="SUPFAM" id="SSF103473">
    <property type="entry name" value="MFS general substrate transporter"/>
    <property type="match status" value="1"/>
</dbReference>
<feature type="transmembrane region" description="Helical" evidence="9">
    <location>
        <begin position="363"/>
        <end position="389"/>
    </location>
</feature>
<dbReference type="Proteomes" id="UP000595703">
    <property type="component" value="Chromosome"/>
</dbReference>
<dbReference type="PANTHER" id="PTHR42718">
    <property type="entry name" value="MAJOR FACILITATOR SUPERFAMILY MULTIDRUG TRANSPORTER MFSC"/>
    <property type="match status" value="1"/>
</dbReference>
<feature type="transmembrane region" description="Helical" evidence="9">
    <location>
        <begin position="142"/>
        <end position="165"/>
    </location>
</feature>
<keyword evidence="5 9" id="KW-0812">Transmembrane</keyword>
<proteinExistence type="inferred from homology"/>
<keyword evidence="3" id="KW-0813">Transport</keyword>
<dbReference type="PANTHER" id="PTHR42718:SF9">
    <property type="entry name" value="MAJOR FACILITATOR SUPERFAMILY MULTIDRUG TRANSPORTER MFSC"/>
    <property type="match status" value="1"/>
</dbReference>
<feature type="transmembrane region" description="Helical" evidence="9">
    <location>
        <begin position="108"/>
        <end position="130"/>
    </location>
</feature>
<reference evidence="11 12" key="1">
    <citation type="journal article" date="2010" name="J. Bacteriol.">
        <title>Biochemical characterization of a novel indole prenyltransferase from Streptomyces sp. SN-593.</title>
        <authorList>
            <person name="Takahashi S."/>
            <person name="Takagi H."/>
            <person name="Toyoda A."/>
            <person name="Uramoto M."/>
            <person name="Nogawa T."/>
            <person name="Ueki M."/>
            <person name="Sakaki Y."/>
            <person name="Osada H."/>
        </authorList>
    </citation>
    <scope>NUCLEOTIDE SEQUENCE [LARGE SCALE GENOMIC DNA]</scope>
    <source>
        <strain evidence="11 12">SN-593</strain>
    </source>
</reference>
<feature type="transmembrane region" description="Helical" evidence="9">
    <location>
        <begin position="443"/>
        <end position="462"/>
    </location>
</feature>
<dbReference type="GO" id="GO:0005886">
    <property type="term" value="C:plasma membrane"/>
    <property type="evidence" value="ECO:0007669"/>
    <property type="project" value="UniProtKB-SubCell"/>
</dbReference>